<name>A0AAW9A9B8_9BACL</name>
<dbReference type="Proteomes" id="UP001271648">
    <property type="component" value="Unassembled WGS sequence"/>
</dbReference>
<evidence type="ECO:0000313" key="2">
    <source>
        <dbReference type="Proteomes" id="UP001271648"/>
    </source>
</evidence>
<keyword evidence="2" id="KW-1185">Reference proteome</keyword>
<dbReference type="RefSeq" id="WP_283734449.1">
    <property type="nucleotide sequence ID" value="NZ_CP125968.1"/>
</dbReference>
<comment type="caution">
    <text evidence="1">The sequence shown here is derived from an EMBL/GenBank/DDBJ whole genome shotgun (WGS) entry which is preliminary data.</text>
</comment>
<dbReference type="InterPro" id="IPR018708">
    <property type="entry name" value="DUF2225"/>
</dbReference>
<organism evidence="1 2">
    <name type="scientific">Sporosarcina thermotolerans</name>
    <dbReference type="NCBI Taxonomy" id="633404"/>
    <lineage>
        <taxon>Bacteria</taxon>
        <taxon>Bacillati</taxon>
        <taxon>Bacillota</taxon>
        <taxon>Bacilli</taxon>
        <taxon>Bacillales</taxon>
        <taxon>Caryophanaceae</taxon>
        <taxon>Sporosarcina</taxon>
    </lineage>
</organism>
<dbReference type="AlphaFoldDB" id="A0AAW9A9B8"/>
<sequence length="233" mass="27200">MEVSSSFVREMVCLNCKEKFTTTKIRSRYVRVVKHESDFKPIYQDLSAYPILYNAAVCPHCGFAFTDDFSPYFADGVKDEIKESITSRWNSRSFGEERTIEEAIEAYKLAYISASIKKEKSLTIAGITLRIAWLYNDLKDVESEMRFKKIARDLYTQSYTEGDYVGTQMSETRVIYLMAELSHQIGDNEGAVRNFSRVIERQRTSIEPKLIEMAKERWQEIREQNQQEKVRAD</sequence>
<proteinExistence type="predicted"/>
<protein>
    <submittedName>
        <fullName evidence="1">DUF2225 domain-containing protein</fullName>
    </submittedName>
</protein>
<evidence type="ECO:0000313" key="1">
    <source>
        <dbReference type="EMBL" id="MDW0117590.1"/>
    </source>
</evidence>
<dbReference type="EMBL" id="JAUBDJ010000006">
    <property type="protein sequence ID" value="MDW0117590.1"/>
    <property type="molecule type" value="Genomic_DNA"/>
</dbReference>
<reference evidence="1 2" key="1">
    <citation type="submission" date="2023-06" db="EMBL/GenBank/DDBJ databases">
        <title>Sporosarcina sp. nov., isolated from Korean traditional fermented seafood 'Jeotgal'.</title>
        <authorList>
            <person name="Yang A.I."/>
            <person name="Shin N.-R."/>
        </authorList>
    </citation>
    <scope>NUCLEOTIDE SEQUENCE [LARGE SCALE GENOMIC DNA]</scope>
    <source>
        <strain evidence="1 2">KCTC43456</strain>
    </source>
</reference>
<gene>
    <name evidence="1" type="ORF">QTL97_11630</name>
</gene>
<accession>A0AAW9A9B8</accession>
<dbReference type="Pfam" id="PF09986">
    <property type="entry name" value="DUF2225"/>
    <property type="match status" value="1"/>
</dbReference>